<name>A0A9P4MWV3_9PLEO</name>
<dbReference type="OrthoDB" id="10017208at2759"/>
<dbReference type="InterPro" id="IPR052337">
    <property type="entry name" value="SAT4-like"/>
</dbReference>
<dbReference type="AlphaFoldDB" id="A0A9P4MWV3"/>
<dbReference type="Pfam" id="PF20684">
    <property type="entry name" value="Fung_rhodopsin"/>
    <property type="match status" value="1"/>
</dbReference>
<proteinExistence type="inferred from homology"/>
<feature type="domain" description="Rhodopsin" evidence="7">
    <location>
        <begin position="2"/>
        <end position="163"/>
    </location>
</feature>
<feature type="transmembrane region" description="Helical" evidence="6">
    <location>
        <begin position="100"/>
        <end position="122"/>
    </location>
</feature>
<comment type="similarity">
    <text evidence="5">Belongs to the SAT4 family.</text>
</comment>
<gene>
    <name evidence="8" type="ORF">CC78DRAFT_472559</name>
</gene>
<reference evidence="9" key="1">
    <citation type="journal article" date="2020" name="Stud. Mycol.">
        <title>101 Dothideomycetes genomes: A test case for predicting lifestyles and emergence of pathogens.</title>
        <authorList>
            <person name="Haridas S."/>
            <person name="Albert R."/>
            <person name="Binder M."/>
            <person name="Bloem J."/>
            <person name="LaButti K."/>
            <person name="Salamov A."/>
            <person name="Andreopoulos B."/>
            <person name="Baker S."/>
            <person name="Barry K."/>
            <person name="Bills G."/>
            <person name="Bluhm B."/>
            <person name="Cannon C."/>
            <person name="Castanera R."/>
            <person name="Culley D."/>
            <person name="Daum C."/>
            <person name="Ezra D."/>
            <person name="Gonzalez J."/>
            <person name="Henrissat B."/>
            <person name="Kuo A."/>
            <person name="Liang C."/>
            <person name="Lipzen A."/>
            <person name="Lutzoni F."/>
            <person name="Magnuson J."/>
            <person name="Mondo S."/>
            <person name="Nolan M."/>
            <person name="Ohm R."/>
            <person name="Pangilinan J."/>
            <person name="Park H.-J."/>
            <person name="Ramirez L."/>
            <person name="Alfaro M."/>
            <person name="Sun H."/>
            <person name="Tritt A."/>
            <person name="Yoshinaga Y."/>
            <person name="Zwiers L.-H."/>
            <person name="Turgeon B."/>
            <person name="Goodwin S."/>
            <person name="Spatafora J."/>
            <person name="Crous P."/>
            <person name="Grigoriev I."/>
        </authorList>
    </citation>
    <scope>NUCLEOTIDE SEQUENCE [LARGE SCALE GENOMIC DNA]</scope>
    <source>
        <strain evidence="9">CBS 304.66</strain>
    </source>
</reference>
<dbReference type="InterPro" id="IPR049326">
    <property type="entry name" value="Rhodopsin_dom_fungi"/>
</dbReference>
<evidence type="ECO:0000256" key="6">
    <source>
        <dbReference type="SAM" id="Phobius"/>
    </source>
</evidence>
<comment type="subcellular location">
    <subcellularLocation>
        <location evidence="1">Membrane</location>
        <topology evidence="1">Multi-pass membrane protein</topology>
    </subcellularLocation>
</comment>
<evidence type="ECO:0000256" key="5">
    <source>
        <dbReference type="ARBA" id="ARBA00038359"/>
    </source>
</evidence>
<dbReference type="PANTHER" id="PTHR33048">
    <property type="entry name" value="PTH11-LIKE INTEGRAL MEMBRANE PROTEIN (AFU_ORTHOLOGUE AFUA_5G11245)"/>
    <property type="match status" value="1"/>
</dbReference>
<evidence type="ECO:0000256" key="2">
    <source>
        <dbReference type="ARBA" id="ARBA00022692"/>
    </source>
</evidence>
<evidence type="ECO:0000256" key="1">
    <source>
        <dbReference type="ARBA" id="ARBA00004141"/>
    </source>
</evidence>
<organism evidence="8 9">
    <name type="scientific">Lojkania enalia</name>
    <dbReference type="NCBI Taxonomy" id="147567"/>
    <lineage>
        <taxon>Eukaryota</taxon>
        <taxon>Fungi</taxon>
        <taxon>Dikarya</taxon>
        <taxon>Ascomycota</taxon>
        <taxon>Pezizomycotina</taxon>
        <taxon>Dothideomycetes</taxon>
        <taxon>Pleosporomycetidae</taxon>
        <taxon>Pleosporales</taxon>
        <taxon>Pleosporales incertae sedis</taxon>
        <taxon>Lojkania</taxon>
    </lineage>
</organism>
<evidence type="ECO:0000256" key="3">
    <source>
        <dbReference type="ARBA" id="ARBA00022989"/>
    </source>
</evidence>
<accession>A0A9P4MWV3</accession>
<dbReference type="Proteomes" id="UP000800093">
    <property type="component" value="Unassembled WGS sequence"/>
</dbReference>
<feature type="transmembrane region" description="Helical" evidence="6">
    <location>
        <begin position="65"/>
        <end position="88"/>
    </location>
</feature>
<protein>
    <recommendedName>
        <fullName evidence="7">Rhodopsin domain-containing protein</fullName>
    </recommendedName>
</protein>
<sequence>IKLSVLHFYQAIFPGRKLVYIVYSIAVLTLAYWFGTVMTAFLICRPFEYNWNKITIPGHCGDLMAYYLSTGIVNLLIDIIIVGLPLPLLWSLQMPTSKKIYIICIFSLGALICIISIARVVAIKKLNFADVTYDIVLDNTTTALEPTLGVINACLPLLKPVVSKLSGMQISTWFKSLRSRAISARHPTVTELRQQSTKERPDKTHRLSLDLYPLANITITQQTDISFTQQSMHSVER</sequence>
<evidence type="ECO:0000313" key="8">
    <source>
        <dbReference type="EMBL" id="KAF2260595.1"/>
    </source>
</evidence>
<dbReference type="GO" id="GO:0016020">
    <property type="term" value="C:membrane"/>
    <property type="evidence" value="ECO:0007669"/>
    <property type="project" value="UniProtKB-SubCell"/>
</dbReference>
<keyword evidence="9" id="KW-1185">Reference proteome</keyword>
<comment type="caution">
    <text evidence="8">The sequence shown here is derived from an EMBL/GenBank/DDBJ whole genome shotgun (WGS) entry which is preliminary data.</text>
</comment>
<keyword evidence="4 6" id="KW-0472">Membrane</keyword>
<evidence type="ECO:0000259" key="7">
    <source>
        <dbReference type="Pfam" id="PF20684"/>
    </source>
</evidence>
<evidence type="ECO:0000256" key="4">
    <source>
        <dbReference type="ARBA" id="ARBA00023136"/>
    </source>
</evidence>
<dbReference type="EMBL" id="ML986677">
    <property type="protein sequence ID" value="KAF2260595.1"/>
    <property type="molecule type" value="Genomic_DNA"/>
</dbReference>
<keyword evidence="2 6" id="KW-0812">Transmembrane</keyword>
<dbReference type="PANTHER" id="PTHR33048:SF57">
    <property type="entry name" value="INTEGRAL MEMBRANE PROTEIN-RELATED"/>
    <property type="match status" value="1"/>
</dbReference>
<feature type="non-terminal residue" evidence="8">
    <location>
        <position position="1"/>
    </location>
</feature>
<keyword evidence="3 6" id="KW-1133">Transmembrane helix</keyword>
<evidence type="ECO:0000313" key="9">
    <source>
        <dbReference type="Proteomes" id="UP000800093"/>
    </source>
</evidence>
<feature type="transmembrane region" description="Helical" evidence="6">
    <location>
        <begin position="20"/>
        <end position="44"/>
    </location>
</feature>